<feature type="transmembrane region" description="Helical" evidence="1">
    <location>
        <begin position="125"/>
        <end position="142"/>
    </location>
</feature>
<feature type="transmembrane region" description="Helical" evidence="1">
    <location>
        <begin position="40"/>
        <end position="58"/>
    </location>
</feature>
<feature type="transmembrane region" description="Helical" evidence="1">
    <location>
        <begin position="383"/>
        <end position="401"/>
    </location>
</feature>
<feature type="transmembrane region" description="Helical" evidence="1">
    <location>
        <begin position="226"/>
        <end position="242"/>
    </location>
</feature>
<proteinExistence type="predicted"/>
<reference evidence="2 3" key="1">
    <citation type="submission" date="2020-02" db="EMBL/GenBank/DDBJ databases">
        <title>Out from the shadows clarifying the taxonomy of the family Cryomorphaceae and related taxa by utilizing the GTDB taxonomic framework.</title>
        <authorList>
            <person name="Bowman J.P."/>
        </authorList>
    </citation>
    <scope>NUCLEOTIDE SEQUENCE [LARGE SCALE GENOMIC DNA]</scope>
    <source>
        <strain evidence="2 3">QSSC 1-22</strain>
    </source>
</reference>
<feature type="transmembrane region" description="Helical" evidence="1">
    <location>
        <begin position="249"/>
        <end position="269"/>
    </location>
</feature>
<comment type="caution">
    <text evidence="2">The sequence shown here is derived from an EMBL/GenBank/DDBJ whole genome shotgun (WGS) entry which is preliminary data.</text>
</comment>
<feature type="transmembrane region" description="Helical" evidence="1">
    <location>
        <begin position="91"/>
        <end position="113"/>
    </location>
</feature>
<name>A0A7K3WKS0_9FLAO</name>
<feature type="transmembrane region" description="Helical" evidence="1">
    <location>
        <begin position="10"/>
        <end position="28"/>
    </location>
</feature>
<evidence type="ECO:0000256" key="1">
    <source>
        <dbReference type="SAM" id="Phobius"/>
    </source>
</evidence>
<gene>
    <name evidence="2" type="ORF">G3O08_01830</name>
</gene>
<dbReference type="Proteomes" id="UP000486602">
    <property type="component" value="Unassembled WGS sequence"/>
</dbReference>
<dbReference type="EMBL" id="JAAGVY010000002">
    <property type="protein sequence ID" value="NEN22243.1"/>
    <property type="molecule type" value="Genomic_DNA"/>
</dbReference>
<keyword evidence="3" id="KW-1185">Reference proteome</keyword>
<evidence type="ECO:0000313" key="3">
    <source>
        <dbReference type="Proteomes" id="UP000486602"/>
    </source>
</evidence>
<feature type="transmembrane region" description="Helical" evidence="1">
    <location>
        <begin position="353"/>
        <end position="376"/>
    </location>
</feature>
<keyword evidence="1" id="KW-0812">Transmembrane</keyword>
<protein>
    <recommendedName>
        <fullName evidence="4">O-antigen ligase family protein</fullName>
    </recommendedName>
</protein>
<organism evidence="2 3">
    <name type="scientific">Cryomorpha ignava</name>
    <dbReference type="NCBI Taxonomy" id="101383"/>
    <lineage>
        <taxon>Bacteria</taxon>
        <taxon>Pseudomonadati</taxon>
        <taxon>Bacteroidota</taxon>
        <taxon>Flavobacteriia</taxon>
        <taxon>Flavobacteriales</taxon>
        <taxon>Cryomorphaceae</taxon>
        <taxon>Cryomorpha</taxon>
    </lineage>
</organism>
<sequence>MEKSEARRQFVVKGIWLYFILLIFEGALRKWVLPSLATPLLIVRDPVAIGLLLYAWYYDFFPKSIFIVWITIITLVSAFASLFIGHGNIFVTLYGARILLIHFPFIFLVGSILNKNDVIRIGKALLWISIPMAVLIVLQFYSPQSAWVNTGVGGDMDSGFGGAMGYFRPPGTFSFNNGTSAFFRMAAAFIFYFWLRPGNIRKVVLIAATVGLILAIPFSISRALTFSVVVMIVFVLLTLSRNPKYLGKILGGIIGISILVILLMQTGFLDTPMEVFLNRFEQAAKSEGGVEGTLGERYLGGMYNAIVGSGNEPFFGKGLGMGTNAGSVMLGAGERTFLISEGEWGRLVGEMGALLGISVIAIRLIISVKLTLASYFKIPDGEVLPWMLLSYVLLIFPQGAWAQPTTLGFSTLVTGLLIASFNEAPEPKLDSTGITEESDKKPTRA</sequence>
<feature type="transmembrane region" description="Helical" evidence="1">
    <location>
        <begin position="202"/>
        <end position="220"/>
    </location>
</feature>
<keyword evidence="1" id="KW-0472">Membrane</keyword>
<feature type="transmembrane region" description="Helical" evidence="1">
    <location>
        <begin position="65"/>
        <end position="85"/>
    </location>
</feature>
<accession>A0A7K3WKS0</accession>
<keyword evidence="1" id="KW-1133">Transmembrane helix</keyword>
<feature type="transmembrane region" description="Helical" evidence="1">
    <location>
        <begin position="173"/>
        <end position="195"/>
    </location>
</feature>
<evidence type="ECO:0008006" key="4">
    <source>
        <dbReference type="Google" id="ProtNLM"/>
    </source>
</evidence>
<evidence type="ECO:0000313" key="2">
    <source>
        <dbReference type="EMBL" id="NEN22243.1"/>
    </source>
</evidence>
<dbReference type="AlphaFoldDB" id="A0A7K3WKS0"/>